<feature type="transmembrane region" description="Helical" evidence="8">
    <location>
        <begin position="319"/>
        <end position="343"/>
    </location>
</feature>
<evidence type="ECO:0000256" key="3">
    <source>
        <dbReference type="ARBA" id="ARBA00022448"/>
    </source>
</evidence>
<sequence>MQNKNTPFLKLSLFFILELVITTVLFIWLDTLSSFFNSSIVFRGSSTTLFALGVLAYVFGLRHAVDADHLAAIDNTTRKLVQENKPSTFTGLFFSLGHSTIVIVLSLVIMLSSRLLDNISSIQSISSTLSTLISGFFLYIIGFLNFLVVLEIYGIFKQVKSGKLDEGKLNEVLLRRGFMNRFFGKLFKIVDSQYHLYVIGFLFGLGFDTATETALLAISASSAVLFSKVPLWYLLVYPLLFTAGMTLVDTTDGLFMNGAYKWAFLGNPLRKVWYNLSMTLISIIVAFLVGTLEILGLLQSEFNFSGPFWSLIDTINSDVWWENVGIIIIGSFALAWIFSFLLYKVKIQRYEYRPG</sequence>
<comment type="subcellular location">
    <subcellularLocation>
        <location evidence="8">Cell membrane</location>
        <topology evidence="8">Multi-pass membrane protein</topology>
    </subcellularLocation>
    <subcellularLocation>
        <location evidence="1">Endomembrane system</location>
        <topology evidence="1">Multi-pass membrane protein</topology>
    </subcellularLocation>
</comment>
<evidence type="ECO:0000256" key="8">
    <source>
        <dbReference type="RuleBase" id="RU362101"/>
    </source>
</evidence>
<dbReference type="GO" id="GO:0015099">
    <property type="term" value="F:nickel cation transmembrane transporter activity"/>
    <property type="evidence" value="ECO:0007669"/>
    <property type="project" value="UniProtKB-UniRule"/>
</dbReference>
<feature type="transmembrane region" description="Helical" evidence="8">
    <location>
        <begin position="88"/>
        <end position="112"/>
    </location>
</feature>
<gene>
    <name evidence="9" type="ORF">ATY89_07935</name>
    <name evidence="10" type="ORF">ATZ20_10955</name>
</gene>
<evidence type="ECO:0000256" key="5">
    <source>
        <dbReference type="ARBA" id="ARBA00022692"/>
    </source>
</evidence>
<evidence type="ECO:0000256" key="4">
    <source>
        <dbReference type="ARBA" id="ARBA00022596"/>
    </source>
</evidence>
<organism evidence="10 11">
    <name type="scientific">Sulfolobus acidocaldarius</name>
    <dbReference type="NCBI Taxonomy" id="2285"/>
    <lineage>
        <taxon>Archaea</taxon>
        <taxon>Thermoproteota</taxon>
        <taxon>Thermoprotei</taxon>
        <taxon>Sulfolobales</taxon>
        <taxon>Sulfolobaceae</taxon>
        <taxon>Sulfolobus</taxon>
    </lineage>
</organism>
<dbReference type="AlphaFoldDB" id="A0A0U3H555"/>
<keyword evidence="3 8" id="KW-0813">Transport</keyword>
<accession>A0A0U3H555</accession>
<feature type="transmembrane region" description="Helical" evidence="8">
    <location>
        <begin position="194"/>
        <end position="219"/>
    </location>
</feature>
<dbReference type="EMBL" id="CP013695">
    <property type="protein sequence ID" value="ALU32614.1"/>
    <property type="molecule type" value="Genomic_DNA"/>
</dbReference>
<dbReference type="OMA" id="NGWVLYK"/>
<keyword evidence="7 8" id="KW-0472">Membrane</keyword>
<dbReference type="GeneID" id="14552544"/>
<feature type="transmembrane region" description="Helical" evidence="8">
    <location>
        <begin position="272"/>
        <end position="299"/>
    </location>
</feature>
<feature type="transmembrane region" description="Helical" evidence="8">
    <location>
        <begin position="7"/>
        <end position="28"/>
    </location>
</feature>
<evidence type="ECO:0000313" key="9">
    <source>
        <dbReference type="EMBL" id="ALU29874.1"/>
    </source>
</evidence>
<evidence type="ECO:0000256" key="2">
    <source>
        <dbReference type="ARBA" id="ARBA00010892"/>
    </source>
</evidence>
<feature type="transmembrane region" description="Helical" evidence="8">
    <location>
        <begin position="231"/>
        <end position="251"/>
    </location>
</feature>
<protein>
    <recommendedName>
        <fullName evidence="8">Nickel/cobalt efflux system</fullName>
    </recommendedName>
</protein>
<dbReference type="PANTHER" id="PTHR31611">
    <property type="entry name" value="HIGH-AFFINITY NICKEL TRANSPORT PROTEIN NIC1"/>
    <property type="match status" value="1"/>
</dbReference>
<name>A0A0U3H555_9CREN</name>
<comment type="similarity">
    <text evidence="2 8">Belongs to the NiCoT transporter (TC 2.A.52) family.</text>
</comment>
<dbReference type="Proteomes" id="UP000060043">
    <property type="component" value="Chromosome"/>
</dbReference>
<dbReference type="InterPro" id="IPR011541">
    <property type="entry name" value="Ni/Co_transpt_high_affinity"/>
</dbReference>
<dbReference type="InterPro" id="IPR004688">
    <property type="entry name" value="Ni/Co_transpt"/>
</dbReference>
<dbReference type="STRING" id="1435377.SUSAZ_09225"/>
<proteinExistence type="inferred from homology"/>
<evidence type="ECO:0000313" key="10">
    <source>
        <dbReference type="EMBL" id="ALU32614.1"/>
    </source>
</evidence>
<evidence type="ECO:0000256" key="1">
    <source>
        <dbReference type="ARBA" id="ARBA00004127"/>
    </source>
</evidence>
<dbReference type="Pfam" id="PF03824">
    <property type="entry name" value="NicO"/>
    <property type="match status" value="1"/>
</dbReference>
<evidence type="ECO:0000313" key="11">
    <source>
        <dbReference type="Proteomes" id="UP000060043"/>
    </source>
</evidence>
<feature type="transmembrane region" description="Helical" evidence="8">
    <location>
        <begin position="132"/>
        <end position="156"/>
    </location>
</feature>
<feature type="transmembrane region" description="Helical" evidence="8">
    <location>
        <begin position="40"/>
        <end position="60"/>
    </location>
</feature>
<dbReference type="Proteomes" id="UP000065473">
    <property type="component" value="Chromosome"/>
</dbReference>
<evidence type="ECO:0000256" key="6">
    <source>
        <dbReference type="ARBA" id="ARBA00022989"/>
    </source>
</evidence>
<dbReference type="OrthoDB" id="11596at2157"/>
<keyword evidence="4" id="KW-0533">Nickel</keyword>
<dbReference type="RefSeq" id="WP_011278826.1">
    <property type="nucleotide sequence ID" value="NZ_BHWZ01000006.1"/>
</dbReference>
<dbReference type="GO" id="GO:0005886">
    <property type="term" value="C:plasma membrane"/>
    <property type="evidence" value="ECO:0007669"/>
    <property type="project" value="UniProtKB-SubCell"/>
</dbReference>
<reference evidence="10 11" key="1">
    <citation type="submission" date="2015-12" db="EMBL/GenBank/DDBJ databases">
        <title>A stable core within a dynamic pangenome in Sulfolobus acidocaldarius.</title>
        <authorList>
            <person name="Anderson R."/>
            <person name="Kouris A."/>
            <person name="Seward C."/>
            <person name="Campbell K."/>
            <person name="Whitaker R."/>
        </authorList>
    </citation>
    <scope>NUCLEOTIDE SEQUENCE [LARGE SCALE GENOMIC DNA]</scope>
    <source>
        <strain evidence="9">GG12-C01-09</strain>
        <strain evidence="10 11">NG05B_CO5_07</strain>
    </source>
</reference>
<keyword evidence="6 8" id="KW-1133">Transmembrane helix</keyword>
<dbReference type="PANTHER" id="PTHR31611:SF0">
    <property type="entry name" value="HIGH-AFFINITY NICKEL TRANSPORT PROTEIN NIC1"/>
    <property type="match status" value="1"/>
</dbReference>
<keyword evidence="5 8" id="KW-0812">Transmembrane</keyword>
<evidence type="ECO:0000256" key="7">
    <source>
        <dbReference type="ARBA" id="ARBA00023136"/>
    </source>
</evidence>
<dbReference type="PaxDb" id="1435377-SUSAZ_09225"/>
<dbReference type="EMBL" id="CP013694">
    <property type="protein sequence ID" value="ALU29874.1"/>
    <property type="molecule type" value="Genomic_DNA"/>
</dbReference>
<dbReference type="GO" id="GO:0012505">
    <property type="term" value="C:endomembrane system"/>
    <property type="evidence" value="ECO:0007669"/>
    <property type="project" value="UniProtKB-SubCell"/>
</dbReference>